<dbReference type="AlphaFoldDB" id="A0A1D7TK11"/>
<dbReference type="InterPro" id="IPR058240">
    <property type="entry name" value="rSAM_sf"/>
</dbReference>
<dbReference type="Pfam" id="PF04055">
    <property type="entry name" value="Radical_SAM"/>
    <property type="match status" value="1"/>
</dbReference>
<feature type="domain" description="B12-binding" evidence="6">
    <location>
        <begin position="2"/>
        <end position="133"/>
    </location>
</feature>
<dbReference type="InterPro" id="IPR023404">
    <property type="entry name" value="rSAM_horseshoe"/>
</dbReference>
<dbReference type="InterPro" id="IPR006158">
    <property type="entry name" value="Cobalamin-bd"/>
</dbReference>
<dbReference type="PATRIC" id="fig|1193502.14.peg.1588"/>
<dbReference type="GO" id="GO:0005829">
    <property type="term" value="C:cytosol"/>
    <property type="evidence" value="ECO:0007669"/>
    <property type="project" value="TreeGrafter"/>
</dbReference>
<dbReference type="PROSITE" id="PS51918">
    <property type="entry name" value="RADICAL_SAM"/>
    <property type="match status" value="1"/>
</dbReference>
<feature type="domain" description="Radical SAM core" evidence="7">
    <location>
        <begin position="158"/>
        <end position="387"/>
    </location>
</feature>
<dbReference type="GO" id="GO:0051536">
    <property type="term" value="F:iron-sulfur cluster binding"/>
    <property type="evidence" value="ECO:0007669"/>
    <property type="project" value="UniProtKB-KW"/>
</dbReference>
<evidence type="ECO:0000256" key="3">
    <source>
        <dbReference type="ARBA" id="ARBA00022723"/>
    </source>
</evidence>
<dbReference type="STRING" id="1193502.SHALO_1564"/>
<dbReference type="Pfam" id="PF13311">
    <property type="entry name" value="DUF4080"/>
    <property type="match status" value="1"/>
</dbReference>
<dbReference type="InterPro" id="IPR007197">
    <property type="entry name" value="rSAM"/>
</dbReference>
<dbReference type="InterPro" id="IPR025288">
    <property type="entry name" value="DUF4080"/>
</dbReference>
<dbReference type="Proteomes" id="UP000094609">
    <property type="component" value="Chromosome"/>
</dbReference>
<keyword evidence="4" id="KW-0408">Iron</keyword>
<dbReference type="KEGG" id="shal:SHALO_1564"/>
<comment type="cofactor">
    <cofactor evidence="1">
        <name>[4Fe-4S] cluster</name>
        <dbReference type="ChEBI" id="CHEBI:49883"/>
    </cofactor>
</comment>
<dbReference type="SFLD" id="SFLDG01082">
    <property type="entry name" value="B12-binding_domain_containing"/>
    <property type="match status" value="1"/>
</dbReference>
<name>A0A1D7TK11_9BACT</name>
<dbReference type="Gene3D" id="3.40.50.280">
    <property type="entry name" value="Cobalamin-binding domain"/>
    <property type="match status" value="1"/>
</dbReference>
<keyword evidence="3" id="KW-0479">Metal-binding</keyword>
<dbReference type="PROSITE" id="PS51332">
    <property type="entry name" value="B12_BINDING"/>
    <property type="match status" value="1"/>
</dbReference>
<keyword evidence="2" id="KW-0949">S-adenosyl-L-methionine</keyword>
<dbReference type="PANTHER" id="PTHR43409">
    <property type="entry name" value="ANAEROBIC MAGNESIUM-PROTOPORPHYRIN IX MONOMETHYL ESTER CYCLASE-RELATED"/>
    <property type="match status" value="1"/>
</dbReference>
<evidence type="ECO:0000256" key="1">
    <source>
        <dbReference type="ARBA" id="ARBA00001966"/>
    </source>
</evidence>
<dbReference type="CDD" id="cd02068">
    <property type="entry name" value="radical_SAM_B12_BD"/>
    <property type="match status" value="1"/>
</dbReference>
<dbReference type="InterPro" id="IPR006638">
    <property type="entry name" value="Elp3/MiaA/NifB-like_rSAM"/>
</dbReference>
<dbReference type="EMBL" id="CP017111">
    <property type="protein sequence ID" value="AOO65337.1"/>
    <property type="molecule type" value="Genomic_DNA"/>
</dbReference>
<evidence type="ECO:0000259" key="7">
    <source>
        <dbReference type="PROSITE" id="PS51918"/>
    </source>
</evidence>
<dbReference type="SFLD" id="SFLDS00029">
    <property type="entry name" value="Radical_SAM"/>
    <property type="match status" value="1"/>
</dbReference>
<dbReference type="SMART" id="SM00729">
    <property type="entry name" value="Elp3"/>
    <property type="match status" value="1"/>
</dbReference>
<organism evidence="8 9">
    <name type="scientific">Sulfurospirillum halorespirans DSM 13726</name>
    <dbReference type="NCBI Taxonomy" id="1193502"/>
    <lineage>
        <taxon>Bacteria</taxon>
        <taxon>Pseudomonadati</taxon>
        <taxon>Campylobacterota</taxon>
        <taxon>Epsilonproteobacteria</taxon>
        <taxon>Campylobacterales</taxon>
        <taxon>Sulfurospirillaceae</taxon>
        <taxon>Sulfurospirillum</taxon>
    </lineage>
</organism>
<dbReference type="Gene3D" id="3.80.30.20">
    <property type="entry name" value="tm_1862 like domain"/>
    <property type="match status" value="1"/>
</dbReference>
<evidence type="ECO:0000259" key="6">
    <source>
        <dbReference type="PROSITE" id="PS51332"/>
    </source>
</evidence>
<keyword evidence="5" id="KW-0411">Iron-sulfur</keyword>
<dbReference type="GO" id="GO:0003824">
    <property type="term" value="F:catalytic activity"/>
    <property type="evidence" value="ECO:0007669"/>
    <property type="project" value="InterPro"/>
</dbReference>
<protein>
    <submittedName>
        <fullName evidence="8">Radical SAM domain protein</fullName>
    </submittedName>
</protein>
<dbReference type="InterPro" id="IPR051198">
    <property type="entry name" value="BchE-like"/>
</dbReference>
<sequence length="504" mass="58596">MKEILLTTFNARYAHTSIAQRYLFANLEELQERAKILEFVINSQVVDAAEEILSYQPKIVGIGAYIWNALEVQELISILKKVAPQILIILGGPEASHFPHRVDFSKADYIIQGEGDIAFYQLCKTLLEGDLPLERVIKAPMVNLSAIKLPYDYYTDHDIKNRYCYVEASRGCPFTCEFCLSSADKKVRDLDITRFLAELEKLWQRGVRNFKFIDRTFNLSIENATKLLDFFLFKPEEYFVHFEVIPDHFPSVLREKIAQFPPAALQLEVGIQTLDPEISKNIHRRLNIPKIEENLAFLQNETHAHLHVDLIIGLPGESLEGFGRNLDKLYSLTQCEIQIGILKKLSGTTISRHDEIYGMEYSDKPPYDILQNDLIPFEQMQKMKRFARFWDMIYNSGNFKKSATYLWREGKVYEGFYAFSEWLYAQTKSTWQISLDRLAELIFRYLCEVMKHDEASIKAILIEDIMTVRGRKMPSFLRENYVPNEAQKEGSLKLNKRQLKHATV</sequence>
<evidence type="ECO:0000313" key="8">
    <source>
        <dbReference type="EMBL" id="AOO65337.1"/>
    </source>
</evidence>
<accession>A0A1D7TK11</accession>
<dbReference type="GO" id="GO:0046872">
    <property type="term" value="F:metal ion binding"/>
    <property type="evidence" value="ECO:0007669"/>
    <property type="project" value="UniProtKB-KW"/>
</dbReference>
<gene>
    <name evidence="8" type="ORF">SHALO_1564</name>
</gene>
<keyword evidence="9" id="KW-1185">Reference proteome</keyword>
<evidence type="ECO:0000256" key="4">
    <source>
        <dbReference type="ARBA" id="ARBA00023004"/>
    </source>
</evidence>
<evidence type="ECO:0000256" key="2">
    <source>
        <dbReference type="ARBA" id="ARBA00022691"/>
    </source>
</evidence>
<dbReference type="PANTHER" id="PTHR43409:SF16">
    <property type="entry name" value="SLR0320 PROTEIN"/>
    <property type="match status" value="1"/>
</dbReference>
<proteinExistence type="predicted"/>
<evidence type="ECO:0000256" key="5">
    <source>
        <dbReference type="ARBA" id="ARBA00023014"/>
    </source>
</evidence>
<reference evidence="9" key="1">
    <citation type="submission" date="2016-08" db="EMBL/GenBank/DDBJ databases">
        <title>Complete genome sequence of the organohalide-respiring Epsilonproteobacterium Sulfurospirillum halorespirans.</title>
        <authorList>
            <person name="Goris T."/>
            <person name="Zimmermann J."/>
            <person name="Schenz B."/>
            <person name="Lemos M."/>
            <person name="Hackermueller J."/>
            <person name="Diekert G."/>
        </authorList>
    </citation>
    <scope>NUCLEOTIDE SEQUENCE [LARGE SCALE GENOMIC DNA]</scope>
    <source>
        <strain>DSM 13726</strain>
        <strain evidence="9">PCE-M2</strain>
    </source>
</reference>
<dbReference type="GO" id="GO:0031419">
    <property type="term" value="F:cobalamin binding"/>
    <property type="evidence" value="ECO:0007669"/>
    <property type="project" value="InterPro"/>
</dbReference>
<dbReference type="SUPFAM" id="SSF102114">
    <property type="entry name" value="Radical SAM enzymes"/>
    <property type="match status" value="1"/>
</dbReference>
<dbReference type="RefSeq" id="WP_069478050.1">
    <property type="nucleotide sequence ID" value="NZ_CP017111.1"/>
</dbReference>
<evidence type="ECO:0000313" key="9">
    <source>
        <dbReference type="Proteomes" id="UP000094609"/>
    </source>
</evidence>
<dbReference type="Pfam" id="PF02310">
    <property type="entry name" value="B12-binding"/>
    <property type="match status" value="1"/>
</dbReference>